<keyword evidence="4" id="KW-1185">Reference proteome</keyword>
<accession>A0A0A6PLV0</accession>
<dbReference type="Proteomes" id="UP000030428">
    <property type="component" value="Unassembled WGS sequence"/>
</dbReference>
<sequence>MSKLNIESELYSPVLSPEIKMALHKEHQAMREIIKKEIEEGIQKAFKSNTVRIDSLECDINKTREDLKHSNRFQQGSLPVEDEPYRQNGMNRVKSLQKYSIPIILVLLVSILVFFIWPEHESSPTPTKSSLPVSEVNPPEWQPALSSEVETETSDDQIISSSEPIPMFGDGNRTKPVYASANVKEDKKAQVNLKSDHPTYVAALDDIINTETAPEHSKLKALIQKLYTAEGLEGTRHSVSQAQQKRRFKNYVEKSSYDVYLIRGLFEYIAALSCLDCGEKILVDLLLSDIKNPILTTLNQKLPEPDRFAPLPVVKKNNKEFKEFMAAVILLQLKD</sequence>
<evidence type="ECO:0000313" key="4">
    <source>
        <dbReference type="Proteomes" id="UP000030428"/>
    </source>
</evidence>
<proteinExistence type="predicted"/>
<keyword evidence="2" id="KW-0812">Transmembrane</keyword>
<organism evidence="3 4">
    <name type="scientific">Candidatus Thiomargarita nelsonii</name>
    <dbReference type="NCBI Taxonomy" id="1003181"/>
    <lineage>
        <taxon>Bacteria</taxon>
        <taxon>Pseudomonadati</taxon>
        <taxon>Pseudomonadota</taxon>
        <taxon>Gammaproteobacteria</taxon>
        <taxon>Thiotrichales</taxon>
        <taxon>Thiotrichaceae</taxon>
        <taxon>Thiomargarita</taxon>
    </lineage>
</organism>
<gene>
    <name evidence="3" type="ORF">PN36_19380</name>
</gene>
<evidence type="ECO:0000256" key="1">
    <source>
        <dbReference type="SAM" id="MobiDB-lite"/>
    </source>
</evidence>
<feature type="compositionally biased region" description="Polar residues" evidence="1">
    <location>
        <begin position="123"/>
        <end position="132"/>
    </location>
</feature>
<evidence type="ECO:0000256" key="2">
    <source>
        <dbReference type="SAM" id="Phobius"/>
    </source>
</evidence>
<evidence type="ECO:0000313" key="3">
    <source>
        <dbReference type="EMBL" id="KHD08232.1"/>
    </source>
</evidence>
<keyword evidence="2" id="KW-1133">Transmembrane helix</keyword>
<name>A0A0A6PLV0_9GAMM</name>
<feature type="region of interest" description="Disordered" evidence="1">
    <location>
        <begin position="122"/>
        <end position="141"/>
    </location>
</feature>
<dbReference type="EMBL" id="JSZA02000080">
    <property type="protein sequence ID" value="KHD08232.1"/>
    <property type="molecule type" value="Genomic_DNA"/>
</dbReference>
<protein>
    <submittedName>
        <fullName evidence="3">Uncharacterized protein</fullName>
    </submittedName>
</protein>
<keyword evidence="2" id="KW-0472">Membrane</keyword>
<feature type="transmembrane region" description="Helical" evidence="2">
    <location>
        <begin position="99"/>
        <end position="117"/>
    </location>
</feature>
<dbReference type="AlphaFoldDB" id="A0A0A6PLV0"/>
<reference evidence="3 4" key="1">
    <citation type="journal article" date="2016" name="Front. Microbiol.">
        <title>Single-Cell (Meta-)Genomics of a Dimorphic Candidatus Thiomargarita nelsonii Reveals Genomic Plasticity.</title>
        <authorList>
            <person name="Flood B.E."/>
            <person name="Fliss P."/>
            <person name="Jones D.S."/>
            <person name="Dick G.J."/>
            <person name="Jain S."/>
            <person name="Kaster A.K."/>
            <person name="Winkel M."/>
            <person name="Mussmann M."/>
            <person name="Bailey J."/>
        </authorList>
    </citation>
    <scope>NUCLEOTIDE SEQUENCE [LARGE SCALE GENOMIC DNA]</scope>
    <source>
        <strain evidence="3">Hydrate Ridge</strain>
    </source>
</reference>
<comment type="caution">
    <text evidence="3">The sequence shown here is derived from an EMBL/GenBank/DDBJ whole genome shotgun (WGS) entry which is preliminary data.</text>
</comment>